<keyword evidence="2" id="KW-1227">Viral tail protein</keyword>
<evidence type="ECO:0000256" key="2">
    <source>
        <dbReference type="ARBA" id="ARBA00022732"/>
    </source>
</evidence>
<gene>
    <name evidence="4" type="primary">g123</name>
    <name evidence="4" type="ORF">BN79_142</name>
</gene>
<keyword evidence="2" id="KW-0946">Virion</keyword>
<organism evidence="4 5">
    <name type="scientific">Yersinia phage phiR2-01</name>
    <dbReference type="NCBI Taxonomy" id="1206557"/>
    <lineage>
        <taxon>Viruses</taxon>
        <taxon>Duplodnaviria</taxon>
        <taxon>Heunggongvirae</taxon>
        <taxon>Uroviricota</taxon>
        <taxon>Caudoviricetes</taxon>
        <taxon>Demerecviridae</taxon>
        <taxon>Markadamsvirinae</taxon>
        <taxon>Epseptimavirus</taxon>
        <taxon>Epseptimavirus R201</taxon>
    </lineage>
</organism>
<name>I7K2R4_9CAUD</name>
<dbReference type="RefSeq" id="YP_007237102.1">
    <property type="nucleotide sequence ID" value="NC_019919.2"/>
</dbReference>
<dbReference type="Pfam" id="PF13884">
    <property type="entry name" value="Peptidase_S74"/>
    <property type="match status" value="1"/>
</dbReference>
<dbReference type="SUPFAM" id="SSF88874">
    <property type="entry name" value="Receptor-binding domain of short tail fibre protein gp12"/>
    <property type="match status" value="1"/>
</dbReference>
<reference evidence="4" key="1">
    <citation type="submission" date="2016-03" db="EMBL/GenBank/DDBJ databases">
        <title>Genomic, physiological and proteomic characterization of the T5-like bacteriophage phiR2-01 infecting Yersinia enterocolitia.</title>
        <authorList>
            <person name="Pajunen M.I."/>
            <person name="Happonen L.J."/>
            <person name="Jun J.W."/>
            <person name="Malmstrom J."/>
            <person name="Nawaz A."/>
            <person name="Mattinen L."/>
            <person name="Skurnik M."/>
        </authorList>
    </citation>
    <scope>NUCLEOTIDE SEQUENCE</scope>
</reference>
<dbReference type="EMBL" id="HE956708">
    <property type="protein sequence ID" value="CCI88551.1"/>
    <property type="molecule type" value="Genomic_DNA"/>
</dbReference>
<dbReference type="GeneID" id="14296806"/>
<dbReference type="KEGG" id="vg:14296806"/>
<dbReference type="PROSITE" id="PS51688">
    <property type="entry name" value="ICA"/>
    <property type="match status" value="1"/>
</dbReference>
<evidence type="ECO:0000256" key="1">
    <source>
        <dbReference type="ARBA" id="ARBA00004328"/>
    </source>
</evidence>
<evidence type="ECO:0000313" key="5">
    <source>
        <dbReference type="Proteomes" id="UP000002908"/>
    </source>
</evidence>
<comment type="subcellular location">
    <subcellularLocation>
        <location evidence="1">Virion</location>
    </subcellularLocation>
</comment>
<accession>I7K2R4</accession>
<dbReference type="Proteomes" id="UP000002908">
    <property type="component" value="Segment"/>
</dbReference>
<dbReference type="GO" id="GO:0098015">
    <property type="term" value="C:virus tail"/>
    <property type="evidence" value="ECO:0007669"/>
    <property type="project" value="UniProtKB-KW"/>
</dbReference>
<evidence type="ECO:0000259" key="3">
    <source>
        <dbReference type="PROSITE" id="PS51688"/>
    </source>
</evidence>
<keyword evidence="5" id="KW-1185">Reference proteome</keyword>
<protein>
    <submittedName>
        <fullName evidence="4">Phage tail fiber protein</fullName>
    </submittedName>
</protein>
<proteinExistence type="predicted"/>
<sequence>MSRNLMPRSGAMAPYIVVNRDAAVAGVFSIDGEAGSIVLSTKYLQIANYNTDKAEIEEAIGANTSAIGSHTAAIQNLTSQMGSKVNATDVYAKTETYTKTEVDTALEDAKTQADTDYLSKAGNLQGLVDKAAAWLNVRPIGATPLAADPVGDYDAATKRWVQNLLSSGTAGPTMNGVMNLGVGAPVMWETRAYIPPYCLPRDGQLVNRADWPELWAWAQKTTPITDAAWLADVTKRGSYSTGDGSTTFRLPDWNGVQSGSIPGVFFRGGNGTADMTMSLSAAPNITGSTGLVLTSQTTTSWGSLTDNWSKYWSTAAPGGNISNVYRENSVGIDASKSSLVYGRNNTNEVVPNKVSGVWLVRASGSFEAANTSWSVTNADTTMPGNGTVVRGGAVRSAYQAAGAEKAAAELQAVLTTGATGAKTVTAEVIVKDSTGGSAVSKTIKLGTVDGLTGGTITSRVLIAGTITSIPGTIVNPGPLFQSEIKDQFNTTINSNIYTELNAGKYSQTTISNFDSGRPVSSQNQYWSFRSDGSAYANGSWVNGASDIRVKKDFQEIKDPLTTMRKIKAGTWRMNTERGNDRFGIGVLANGLYDDYPEAKLVNGDQTLADGTVVKDVLTVQAGDSGVLAAVHHATLLKLMDKIEALEAEIKELKAK</sequence>
<feature type="domain" description="Peptidase S74" evidence="3">
    <location>
        <begin position="545"/>
        <end position="649"/>
    </location>
</feature>
<evidence type="ECO:0000313" key="4">
    <source>
        <dbReference type="EMBL" id="CCI88551.1"/>
    </source>
</evidence>
<dbReference type="OrthoDB" id="7138at10239"/>
<dbReference type="InterPro" id="IPR030392">
    <property type="entry name" value="S74_ICA"/>
</dbReference>